<accession>A0A099G7Y9</accession>
<evidence type="ECO:0000313" key="2">
    <source>
        <dbReference type="EMBL" id="SDX43804.1"/>
    </source>
</evidence>
<evidence type="ECO:0000313" key="4">
    <source>
        <dbReference type="Proteomes" id="UP000182944"/>
    </source>
</evidence>
<keyword evidence="4" id="KW-1185">Reference proteome</keyword>
<dbReference type="EMBL" id="JRKQ01000008">
    <property type="protein sequence ID" value="KGJ23261.1"/>
    <property type="molecule type" value="Genomic_DNA"/>
</dbReference>
<evidence type="ECO:0000313" key="1">
    <source>
        <dbReference type="EMBL" id="KGJ23261.1"/>
    </source>
</evidence>
<dbReference type="AlphaFoldDB" id="A0A099GFZ3"/>
<gene>
    <name evidence="1" type="ORF">IX56_03095</name>
    <name evidence="2" type="ORF">SAMN05444276_106109</name>
</gene>
<dbReference type="OrthoDB" id="7353918at2"/>
<dbReference type="Proteomes" id="UP000029858">
    <property type="component" value="Unassembled WGS sequence"/>
</dbReference>
<reference evidence="1 3" key="2">
    <citation type="submission" date="2014-10" db="EMBL/GenBank/DDBJ databases">
        <title>Paracoccus sanguinis sp. nov., isolated from clinical specimens of New York State patients.</title>
        <authorList>
            <person name="Mingle L.A."/>
            <person name="Cole J.A."/>
            <person name="Lapierre P."/>
            <person name="Musser K.A."/>
        </authorList>
    </citation>
    <scope>NUCLEOTIDE SEQUENCE [LARGE SCALE GENOMIC DNA]</scope>
    <source>
        <strain evidence="1 3">5503</strain>
    </source>
</reference>
<reference evidence="1 3" key="1">
    <citation type="submission" date="2014-09" db="EMBL/GenBank/DDBJ databases">
        <authorList>
            <person name="McGinnis J.M."/>
            <person name="Wolfgang W.J."/>
        </authorList>
    </citation>
    <scope>NUCLEOTIDE SEQUENCE [LARGE SCALE GENOMIC DNA]</scope>
    <source>
        <strain evidence="1 3">5503</strain>
    </source>
</reference>
<dbReference type="Proteomes" id="UP000182944">
    <property type="component" value="Unassembled WGS sequence"/>
</dbReference>
<sequence>MSTVRAIYAGLRAVGIADEGDRRDLYERVTGKRSLRLMTSNEQEGVVQELRRLGFRPTAGQRPRAERADVRYLHVLWRLLSDAGETRQPGRSGLNAFIRARFGASWGAEPIDVDGLREPAQINAVTRALKDWCRRAGIPHDHGRD</sequence>
<accession>A0A099GKI5</accession>
<dbReference type="STRING" id="1545044.SAMN05444276_106109"/>
<dbReference type="Pfam" id="PF06252">
    <property type="entry name" value="GemA"/>
    <property type="match status" value="1"/>
</dbReference>
<evidence type="ECO:0008006" key="5">
    <source>
        <dbReference type="Google" id="ProtNLM"/>
    </source>
</evidence>
<dbReference type="EMBL" id="FNNA01000006">
    <property type="protein sequence ID" value="SDX43804.1"/>
    <property type="molecule type" value="Genomic_DNA"/>
</dbReference>
<evidence type="ECO:0000313" key="3">
    <source>
        <dbReference type="Proteomes" id="UP000029858"/>
    </source>
</evidence>
<dbReference type="RefSeq" id="WP_036701212.1">
    <property type="nucleotide sequence ID" value="NZ_FNNA01000006.1"/>
</dbReference>
<reference evidence="2" key="3">
    <citation type="submission" date="2016-10" db="EMBL/GenBank/DDBJ databases">
        <authorList>
            <person name="de Groot N.N."/>
        </authorList>
    </citation>
    <scope>NUCLEOTIDE SEQUENCE [LARGE SCALE GENOMIC DNA]</scope>
    <source>
        <strain evidence="2">DSM 29303</strain>
    </source>
</reference>
<name>A0A099GFZ3_9RHOB</name>
<organism evidence="1 3">
    <name type="scientific">Paracoccus sanguinis</name>
    <dbReference type="NCBI Taxonomy" id="1545044"/>
    <lineage>
        <taxon>Bacteria</taxon>
        <taxon>Pseudomonadati</taxon>
        <taxon>Pseudomonadota</taxon>
        <taxon>Alphaproteobacteria</taxon>
        <taxon>Rhodobacterales</taxon>
        <taxon>Paracoccaceae</taxon>
        <taxon>Paracoccus</taxon>
    </lineage>
</organism>
<protein>
    <recommendedName>
        <fullName evidence="5">Regulatory protein GemA</fullName>
    </recommendedName>
</protein>
<proteinExistence type="predicted"/>
<accession>A0A099GFZ3</accession>
<reference evidence="4" key="4">
    <citation type="submission" date="2016-10" db="EMBL/GenBank/DDBJ databases">
        <authorList>
            <person name="Varghese N."/>
            <person name="Submissions S."/>
        </authorList>
    </citation>
    <scope>NUCLEOTIDE SEQUENCE [LARGE SCALE GENOMIC DNA]</scope>
    <source>
        <strain evidence="4">DSM 29303</strain>
    </source>
</reference>
<dbReference type="InterPro" id="IPR009363">
    <property type="entry name" value="Phage_Mu_Gp16"/>
</dbReference>